<dbReference type="InterPro" id="IPR042534">
    <property type="entry name" value="SAP18_sf"/>
</dbReference>
<dbReference type="Gene3D" id="3.10.20.550">
    <property type="entry name" value="ASAP complex, SAP18 subunit"/>
    <property type="match status" value="1"/>
</dbReference>
<name>A0A915PFA7_9BILA</name>
<proteinExistence type="inferred from homology"/>
<evidence type="ECO:0000313" key="6">
    <source>
        <dbReference type="Proteomes" id="UP000887581"/>
    </source>
</evidence>
<keyword evidence="3" id="KW-0805">Transcription regulation</keyword>
<evidence type="ECO:0000256" key="2">
    <source>
        <dbReference type="ARBA" id="ARBA00022491"/>
    </source>
</evidence>
<dbReference type="Proteomes" id="UP000887581">
    <property type="component" value="Unplaced"/>
</dbReference>
<dbReference type="GO" id="GO:0005634">
    <property type="term" value="C:nucleus"/>
    <property type="evidence" value="ECO:0007669"/>
    <property type="project" value="TreeGrafter"/>
</dbReference>
<keyword evidence="6" id="KW-1185">Reference proteome</keyword>
<organism evidence="6 7">
    <name type="scientific">Setaria digitata</name>
    <dbReference type="NCBI Taxonomy" id="48799"/>
    <lineage>
        <taxon>Eukaryota</taxon>
        <taxon>Metazoa</taxon>
        <taxon>Ecdysozoa</taxon>
        <taxon>Nematoda</taxon>
        <taxon>Chromadorea</taxon>
        <taxon>Rhabditida</taxon>
        <taxon>Spirurina</taxon>
        <taxon>Spiruromorpha</taxon>
        <taxon>Filarioidea</taxon>
        <taxon>Setariidae</taxon>
        <taxon>Setaria</taxon>
    </lineage>
</organism>
<evidence type="ECO:0000256" key="4">
    <source>
        <dbReference type="ARBA" id="ARBA00023163"/>
    </source>
</evidence>
<dbReference type="PANTHER" id="PTHR13082:SF0">
    <property type="entry name" value="HISTONE DEACETYLASE COMPLEX SUBUNIT SAP18"/>
    <property type="match status" value="1"/>
</dbReference>
<dbReference type="PANTHER" id="PTHR13082">
    <property type="entry name" value="SAP18"/>
    <property type="match status" value="1"/>
</dbReference>
<evidence type="ECO:0000256" key="1">
    <source>
        <dbReference type="ARBA" id="ARBA00009143"/>
    </source>
</evidence>
<dbReference type="FunFam" id="3.10.20.550:FF:000001">
    <property type="entry name" value="Histone deacetylase complex subunit SAP18"/>
    <property type="match status" value="1"/>
</dbReference>
<dbReference type="GO" id="GO:0003714">
    <property type="term" value="F:transcription corepressor activity"/>
    <property type="evidence" value="ECO:0007669"/>
    <property type="project" value="TreeGrafter"/>
</dbReference>
<evidence type="ECO:0000313" key="7">
    <source>
        <dbReference type="WBParaSite" id="sdigi.contig1.g16.t1"/>
    </source>
</evidence>
<reference evidence="7" key="1">
    <citation type="submission" date="2022-11" db="UniProtKB">
        <authorList>
            <consortium name="WormBaseParasite"/>
        </authorList>
    </citation>
    <scope>IDENTIFICATION</scope>
</reference>
<sequence length="657" mass="73948">MNVISQVEAPEEKTVDREKICPLLLRIFCANGRHNPLSEYGRGSTPANELQIYTWLDCTLRELMSLIKEVNPDARRRGTTFDFAVVAPDRFTPRYVMRDIGNTMNGQRGVDDNKTLANCKFEIGDFIDVAITLPGIGPVGPVLRRSGGLPMRDRSPLRRRNVAKQDGRYCGLPGSEYIHYLLSWDCKLTVTRSWSGSSLREFKIASDRLDICKPDGTGDPIHYVQVPSEANRSPHLVFIIHFHKETGSDRNLWRVVRINISTITYRKRLRRTILDSILTEYSTLYTNYPLRTCAYYTVDSIYCFWQRGTEQWAQLYSAAQNNATVLEYRAVSEAYHLEGHPNFGQVVGSLPGLVPRVLMFDYKIQSWLYEVPVLPNFTISGRRTQEMRQIGKVTGKIRQVAAMSMQSFIIDDCHNSVCEYRYSSLGPVAKSATTCVFTSSFDAVSGVFEMPSKFLITIQPEIEGPPSSQTIKPSVSSPVEKKQRMTRRKQWVEHSVVVIYVFTIAIVSKPSVADTVELRDNGICGLRWNRSAITPDNFKQIILVKQESGVAEVTACQVTLGESRASRLDAEGDEKGERREKALIISEVSSFPSSFDYCQKQRCGGEVSSASIGPAPSVFRPSAFRLSGPELSSTLSPPSYFFNFTYQTNPICELCPP</sequence>
<keyword evidence="4" id="KW-0804">Transcription</keyword>
<evidence type="ECO:0000256" key="3">
    <source>
        <dbReference type="ARBA" id="ARBA00023015"/>
    </source>
</evidence>
<dbReference type="WBParaSite" id="sdigi.contig1.g16.t1">
    <property type="protein sequence ID" value="sdigi.contig1.g16.t1"/>
    <property type="gene ID" value="sdigi.contig1.g16"/>
</dbReference>
<accession>A0A915PFA7</accession>
<dbReference type="Pfam" id="PF06487">
    <property type="entry name" value="SAP18"/>
    <property type="match status" value="1"/>
</dbReference>
<dbReference type="AlphaFoldDB" id="A0A915PFA7"/>
<keyword evidence="2" id="KW-0678">Repressor</keyword>
<protein>
    <recommendedName>
        <fullName evidence="5">18 kDa Sin3-associated polypeptide</fullName>
    </recommendedName>
</protein>
<evidence type="ECO:0000256" key="5">
    <source>
        <dbReference type="ARBA" id="ARBA00030511"/>
    </source>
</evidence>
<dbReference type="InterPro" id="IPR010516">
    <property type="entry name" value="SAP18"/>
</dbReference>
<comment type="similarity">
    <text evidence="1">Belongs to the SAP18 family.</text>
</comment>